<keyword evidence="3" id="KW-1185">Reference proteome</keyword>
<comment type="caution">
    <text evidence="2">The sequence shown here is derived from an EMBL/GenBank/DDBJ whole genome shotgun (WGS) entry which is preliminary data.</text>
</comment>
<reference evidence="2 3" key="1">
    <citation type="submission" date="2019-10" db="EMBL/GenBank/DDBJ databases">
        <authorList>
            <person name="Palmer J.M."/>
        </authorList>
    </citation>
    <scope>NUCLEOTIDE SEQUENCE [LARGE SCALE GENOMIC DNA]</scope>
    <source>
        <strain evidence="2 3">TWF730</strain>
    </source>
</reference>
<gene>
    <name evidence="2" type="ORF">TWF730_006313</name>
</gene>
<feature type="domain" description="F-box" evidence="1">
    <location>
        <begin position="3"/>
        <end position="48"/>
    </location>
</feature>
<dbReference type="PROSITE" id="PS50181">
    <property type="entry name" value="FBOX"/>
    <property type="match status" value="1"/>
</dbReference>
<evidence type="ECO:0000313" key="3">
    <source>
        <dbReference type="Proteomes" id="UP001373714"/>
    </source>
</evidence>
<dbReference type="Gene3D" id="3.80.10.10">
    <property type="entry name" value="Ribonuclease Inhibitor"/>
    <property type="match status" value="1"/>
</dbReference>
<organism evidence="2 3">
    <name type="scientific">Orbilia blumenaviensis</name>
    <dbReference type="NCBI Taxonomy" id="1796055"/>
    <lineage>
        <taxon>Eukaryota</taxon>
        <taxon>Fungi</taxon>
        <taxon>Dikarya</taxon>
        <taxon>Ascomycota</taxon>
        <taxon>Pezizomycotina</taxon>
        <taxon>Orbiliomycetes</taxon>
        <taxon>Orbiliales</taxon>
        <taxon>Orbiliaceae</taxon>
        <taxon>Orbilia</taxon>
    </lineage>
</organism>
<evidence type="ECO:0000259" key="1">
    <source>
        <dbReference type="PROSITE" id="PS50181"/>
    </source>
</evidence>
<dbReference type="SUPFAM" id="SSF52047">
    <property type="entry name" value="RNI-like"/>
    <property type="match status" value="1"/>
</dbReference>
<dbReference type="EMBL" id="JAVHNS010000003">
    <property type="protein sequence ID" value="KAK6360162.1"/>
    <property type="molecule type" value="Genomic_DNA"/>
</dbReference>
<dbReference type="InterPro" id="IPR032675">
    <property type="entry name" value="LRR_dom_sf"/>
</dbReference>
<evidence type="ECO:0000313" key="2">
    <source>
        <dbReference type="EMBL" id="KAK6360162.1"/>
    </source>
</evidence>
<dbReference type="Proteomes" id="UP001373714">
    <property type="component" value="Unassembled WGS sequence"/>
</dbReference>
<dbReference type="InterPro" id="IPR001810">
    <property type="entry name" value="F-box_dom"/>
</dbReference>
<sequence length="576" mass="64191">MPRLELLDMPLEVASNIFQLLPGKDQKNLALTCSAVLNIVAPTLYSAVRLYYDEPGDDGAFNGLPRINDIQHLISSQQFPLAYAKHLSIERKEPHSIAAKSKPRPFTSAKNDQIELTEMADRGLELILKRFGDNQLKSIRLAHQTTYKTFALICKHQKKLRKLDLGHFKPGGRRSKVPNQILTPGSLGLEFLEIRDIDDRVTCLTTVMGILHQNSATLRRLRIGDPKHPGKPRLTASSWARRPRSKTKLPFAKIDLLALKQISIIHDHSAERFWDIFQNVVHCGGELSHIRISCFTDPYVLVQKLVAKGADGIKSIQISNCRRRGQGAFQVPVHNQLPRLSLLETVQLQMCTHEEGEFLPAYISRSTTKRLWLQCTANCDPTTCRSMSGLLDTKSNITLSPDNWPMLEELAIGAPQLINPATSHPEDSLSKLPMLASLKVLRLLQWQTAVQIKCPPTAERLQLQVQAFVDTLYSWCAGAYKKLPNLRLIVVDTEIGGGCPGTAIHAPLYFVVYHFGQMPQADGIGLPLTINVDYDNALKLCNEVGCSSYLLEHGPPAPEGLWDDYSTNSTGISAEI</sequence>
<proteinExistence type="predicted"/>
<dbReference type="AlphaFoldDB" id="A0AAV9VDW6"/>
<name>A0AAV9VDW6_9PEZI</name>
<protein>
    <recommendedName>
        <fullName evidence="1">F-box domain-containing protein</fullName>
    </recommendedName>
</protein>
<accession>A0AAV9VDW6</accession>